<evidence type="ECO:0000256" key="2">
    <source>
        <dbReference type="SAM" id="Phobius"/>
    </source>
</evidence>
<accession>A0A9Q8WMQ4</accession>
<sequence length="247" mass="26553">MRVVGVAAAGLPHLTSLERSSGLDPAYRPKFPTTTTTLPWIFGGLAPPAALFPAEVRYSLPLPDLAWEVLGTGAPSAAVPYGNSARSVFRRHFIVLLGNPYNTKTMDNSRDVWQARSSSTVQRLATGNKHSSDGTLAMLVRPFGLLAMNRRQTAIPMLLTFFLLMRCAFLHVALLGQFVPHQLLCGPNADTGKLAPPMDDARDWTGPNLPAPAIAPPQNTSGQPILSGVSPPSLSFVPFVYRLSNAL</sequence>
<evidence type="ECO:0000313" key="4">
    <source>
        <dbReference type="Proteomes" id="UP000830671"/>
    </source>
</evidence>
<dbReference type="AlphaFoldDB" id="A0A9Q8WMQ4"/>
<dbReference type="EMBL" id="CP019480">
    <property type="protein sequence ID" value="UQC89318.1"/>
    <property type="molecule type" value="Genomic_DNA"/>
</dbReference>
<evidence type="ECO:0000313" key="3">
    <source>
        <dbReference type="EMBL" id="UQC89318.1"/>
    </source>
</evidence>
<keyword evidence="2" id="KW-0812">Transmembrane</keyword>
<dbReference type="Proteomes" id="UP000830671">
    <property type="component" value="Chromosome 8"/>
</dbReference>
<keyword evidence="2" id="KW-1133">Transmembrane helix</keyword>
<name>A0A9Q8WMQ4_9PEZI</name>
<reference evidence="3" key="1">
    <citation type="journal article" date="2021" name="Mol. Plant Microbe Interact.">
        <title>Complete Genome Sequence of the Plant-Pathogenic Fungus Colletotrichum lupini.</title>
        <authorList>
            <person name="Baroncelli R."/>
            <person name="Pensec F."/>
            <person name="Da Lio D."/>
            <person name="Boufleur T."/>
            <person name="Vicente I."/>
            <person name="Sarrocco S."/>
            <person name="Picot A."/>
            <person name="Baraldi E."/>
            <person name="Sukno S."/>
            <person name="Thon M."/>
            <person name="Le Floch G."/>
        </authorList>
    </citation>
    <scope>NUCLEOTIDE SEQUENCE</scope>
    <source>
        <strain evidence="3">IMI 504893</strain>
    </source>
</reference>
<dbReference type="KEGG" id="clup:CLUP02_14847"/>
<feature type="region of interest" description="Disordered" evidence="1">
    <location>
        <begin position="205"/>
        <end position="224"/>
    </location>
</feature>
<proteinExistence type="predicted"/>
<dbReference type="GeneID" id="73348783"/>
<keyword evidence="2" id="KW-0472">Membrane</keyword>
<dbReference type="RefSeq" id="XP_049150919.1">
    <property type="nucleotide sequence ID" value="XM_049293773.1"/>
</dbReference>
<feature type="transmembrane region" description="Helical" evidence="2">
    <location>
        <begin position="158"/>
        <end position="179"/>
    </location>
</feature>
<evidence type="ECO:0000256" key="1">
    <source>
        <dbReference type="SAM" id="MobiDB-lite"/>
    </source>
</evidence>
<organism evidence="3 4">
    <name type="scientific">Colletotrichum lupini</name>
    <dbReference type="NCBI Taxonomy" id="145971"/>
    <lineage>
        <taxon>Eukaryota</taxon>
        <taxon>Fungi</taxon>
        <taxon>Dikarya</taxon>
        <taxon>Ascomycota</taxon>
        <taxon>Pezizomycotina</taxon>
        <taxon>Sordariomycetes</taxon>
        <taxon>Hypocreomycetidae</taxon>
        <taxon>Glomerellales</taxon>
        <taxon>Glomerellaceae</taxon>
        <taxon>Colletotrichum</taxon>
        <taxon>Colletotrichum acutatum species complex</taxon>
    </lineage>
</organism>
<gene>
    <name evidence="3" type="ORF">CLUP02_14847</name>
</gene>
<protein>
    <submittedName>
        <fullName evidence="3">Uncharacterized protein</fullName>
    </submittedName>
</protein>
<keyword evidence="4" id="KW-1185">Reference proteome</keyword>